<dbReference type="Gene3D" id="3.90.640.20">
    <property type="entry name" value="Heat-shock cognate protein, ATPase"/>
    <property type="match status" value="1"/>
</dbReference>
<keyword evidence="2" id="KW-0378">Hydrolase</keyword>
<dbReference type="InterPro" id="IPR050248">
    <property type="entry name" value="Polysacc_deacetylase_ArnD"/>
</dbReference>
<dbReference type="AlphaFoldDB" id="A0A9D1N6P4"/>
<gene>
    <name evidence="5" type="ORF">IAD25_03135</name>
</gene>
<accession>A0A9D1N6P4</accession>
<protein>
    <submittedName>
        <fullName evidence="5">Polysaccharide deacetylase family protein</fullName>
    </submittedName>
</protein>
<dbReference type="Proteomes" id="UP000824130">
    <property type="component" value="Unassembled WGS sequence"/>
</dbReference>
<dbReference type="GO" id="GO:0016810">
    <property type="term" value="F:hydrolase activity, acting on carbon-nitrogen (but not peptide) bonds"/>
    <property type="evidence" value="ECO:0007669"/>
    <property type="project" value="InterPro"/>
</dbReference>
<evidence type="ECO:0000313" key="6">
    <source>
        <dbReference type="Proteomes" id="UP000824130"/>
    </source>
</evidence>
<proteinExistence type="predicted"/>
<evidence type="ECO:0000313" key="5">
    <source>
        <dbReference type="EMBL" id="HIU95688.1"/>
    </source>
</evidence>
<dbReference type="PROSITE" id="PS51677">
    <property type="entry name" value="NODB"/>
    <property type="match status" value="1"/>
</dbReference>
<dbReference type="InterPro" id="IPR021729">
    <property type="entry name" value="DUF3298"/>
</dbReference>
<evidence type="ECO:0000256" key="2">
    <source>
        <dbReference type="ARBA" id="ARBA00022801"/>
    </source>
</evidence>
<dbReference type="GO" id="GO:0016020">
    <property type="term" value="C:membrane"/>
    <property type="evidence" value="ECO:0007669"/>
    <property type="project" value="TreeGrafter"/>
</dbReference>
<keyword evidence="1" id="KW-0479">Metal-binding</keyword>
<reference evidence="5" key="2">
    <citation type="journal article" date="2021" name="PeerJ">
        <title>Extensive microbial diversity within the chicken gut microbiome revealed by metagenomics and culture.</title>
        <authorList>
            <person name="Gilroy R."/>
            <person name="Ravi A."/>
            <person name="Getino M."/>
            <person name="Pursley I."/>
            <person name="Horton D.L."/>
            <person name="Alikhan N.F."/>
            <person name="Baker D."/>
            <person name="Gharbi K."/>
            <person name="Hall N."/>
            <person name="Watson M."/>
            <person name="Adriaenssens E.M."/>
            <person name="Foster-Nyarko E."/>
            <person name="Jarju S."/>
            <person name="Secka A."/>
            <person name="Antonio M."/>
            <person name="Oren A."/>
            <person name="Chaudhuri R.R."/>
            <person name="La Ragione R."/>
            <person name="Hildebrand F."/>
            <person name="Pallen M.J."/>
        </authorList>
    </citation>
    <scope>NUCLEOTIDE SEQUENCE</scope>
    <source>
        <strain evidence="5">ChiSjej4B22-8349</strain>
    </source>
</reference>
<dbReference type="Pfam" id="PF11738">
    <property type="entry name" value="DUF3298"/>
    <property type="match status" value="1"/>
</dbReference>
<organism evidence="5 6">
    <name type="scientific">Candidatus Allocopromorpha excrementipullorum</name>
    <dbReference type="NCBI Taxonomy" id="2840743"/>
    <lineage>
        <taxon>Bacteria</taxon>
        <taxon>Bacillati</taxon>
        <taxon>Bacillota</taxon>
        <taxon>Clostridia</taxon>
        <taxon>Eubacteriales</taxon>
        <taxon>Eubacteriaceae</taxon>
        <taxon>Eubacteriaceae incertae sedis</taxon>
        <taxon>Candidatus Allocopromorpha</taxon>
    </lineage>
</organism>
<dbReference type="SUPFAM" id="SSF88713">
    <property type="entry name" value="Glycoside hydrolase/deacetylase"/>
    <property type="match status" value="1"/>
</dbReference>
<sequence>MNRNQRHMERLHRRRKRRIILSVILGLMVITTCALAAVSYFSTDVYKDEKEFEEYAREELNKSDQFIMEGQTKVDYQYGDPISYVVEYSVCDDKDIAAFRDSRVEEIKARYKETKDAEEAARAKESGKDEDYRPLEHALIVKAGVYQSERGVESLVIMETDNGEKNKEMARDGASIHTYQFLKGTGKVMVPRQIFNDSYREICSQYFADYFRKNYKKEELADDWEKYVAADENNFNKFALSDRGITFFFDEGTILKKSGGIVAAGMSLSDMGAGLREKPLERYIDPSRPMVALTYDDGPGGTAEARILACLKRYGEVATFFYLGNRVAGDSVNVKTAYDMGCEIGNHTWNHPKLTKLKPEELVKQFADTNAAIKAVTGADPTVFRPSYGITDENINRTSAMPVIMWTVDTMDWKDRDGKKVLASVSKEGDLDGKIILMHSIYESTADATELLIPYLREKGYQLVTVSELIRYKTGGEPQPGYIYRNF</sequence>
<dbReference type="PANTHER" id="PTHR10587:SF133">
    <property type="entry name" value="CHITIN DEACETYLASE 1-RELATED"/>
    <property type="match status" value="1"/>
</dbReference>
<keyword evidence="3" id="KW-1133">Transmembrane helix</keyword>
<name>A0A9D1N6P4_9FIRM</name>
<dbReference type="Gene3D" id="3.20.20.370">
    <property type="entry name" value="Glycoside hydrolase/deacetylase"/>
    <property type="match status" value="1"/>
</dbReference>
<dbReference type="Pfam" id="PF01522">
    <property type="entry name" value="Polysacc_deac_1"/>
    <property type="match status" value="1"/>
</dbReference>
<feature type="domain" description="NodB homology" evidence="4">
    <location>
        <begin position="289"/>
        <end position="464"/>
    </location>
</feature>
<dbReference type="GO" id="GO:0046872">
    <property type="term" value="F:metal ion binding"/>
    <property type="evidence" value="ECO:0007669"/>
    <property type="project" value="UniProtKB-KW"/>
</dbReference>
<comment type="caution">
    <text evidence="5">The sequence shown here is derived from an EMBL/GenBank/DDBJ whole genome shotgun (WGS) entry which is preliminary data.</text>
</comment>
<evidence type="ECO:0000256" key="1">
    <source>
        <dbReference type="ARBA" id="ARBA00022723"/>
    </source>
</evidence>
<dbReference type="InterPro" id="IPR011330">
    <property type="entry name" value="Glyco_hydro/deAcase_b/a-brl"/>
</dbReference>
<keyword evidence="3" id="KW-0472">Membrane</keyword>
<keyword evidence="3" id="KW-0812">Transmembrane</keyword>
<dbReference type="GO" id="GO:0005975">
    <property type="term" value="P:carbohydrate metabolic process"/>
    <property type="evidence" value="ECO:0007669"/>
    <property type="project" value="InterPro"/>
</dbReference>
<dbReference type="InterPro" id="IPR002509">
    <property type="entry name" value="NODB_dom"/>
</dbReference>
<feature type="transmembrane region" description="Helical" evidence="3">
    <location>
        <begin position="20"/>
        <end position="41"/>
    </location>
</feature>
<evidence type="ECO:0000256" key="3">
    <source>
        <dbReference type="SAM" id="Phobius"/>
    </source>
</evidence>
<reference evidence="5" key="1">
    <citation type="submission" date="2020-10" db="EMBL/GenBank/DDBJ databases">
        <authorList>
            <person name="Gilroy R."/>
        </authorList>
    </citation>
    <scope>NUCLEOTIDE SEQUENCE</scope>
    <source>
        <strain evidence="5">ChiSjej4B22-8349</strain>
    </source>
</reference>
<dbReference type="InterPro" id="IPR037126">
    <property type="entry name" value="PdaC/RsiV-like_sf"/>
</dbReference>
<dbReference type="EMBL" id="DVOB01000068">
    <property type="protein sequence ID" value="HIU95688.1"/>
    <property type="molecule type" value="Genomic_DNA"/>
</dbReference>
<dbReference type="PANTHER" id="PTHR10587">
    <property type="entry name" value="GLYCOSYL TRANSFERASE-RELATED"/>
    <property type="match status" value="1"/>
</dbReference>
<evidence type="ECO:0000259" key="4">
    <source>
        <dbReference type="PROSITE" id="PS51677"/>
    </source>
</evidence>